<gene>
    <name evidence="1" type="primary">RvY_06253-1</name>
    <name evidence="1" type="synonym">RvY_06253.1</name>
    <name evidence="1" type="ORF">RvY_06253</name>
</gene>
<reference evidence="1 2" key="1">
    <citation type="journal article" date="2016" name="Nat. Commun.">
        <title>Extremotolerant tardigrade genome and improved radiotolerance of human cultured cells by tardigrade-unique protein.</title>
        <authorList>
            <person name="Hashimoto T."/>
            <person name="Horikawa D.D."/>
            <person name="Saito Y."/>
            <person name="Kuwahara H."/>
            <person name="Kozuka-Hata H."/>
            <person name="Shin-I T."/>
            <person name="Minakuchi Y."/>
            <person name="Ohishi K."/>
            <person name="Motoyama A."/>
            <person name="Aizu T."/>
            <person name="Enomoto A."/>
            <person name="Kondo K."/>
            <person name="Tanaka S."/>
            <person name="Hara Y."/>
            <person name="Koshikawa S."/>
            <person name="Sagara H."/>
            <person name="Miura T."/>
            <person name="Yokobori S."/>
            <person name="Miyagawa K."/>
            <person name="Suzuki Y."/>
            <person name="Kubo T."/>
            <person name="Oyama M."/>
            <person name="Kohara Y."/>
            <person name="Fujiyama A."/>
            <person name="Arakawa K."/>
            <person name="Katayama T."/>
            <person name="Toyoda A."/>
            <person name="Kunieda T."/>
        </authorList>
    </citation>
    <scope>NUCLEOTIDE SEQUENCE [LARGE SCALE GENOMIC DNA]</scope>
    <source>
        <strain evidence="1 2">YOKOZUNA-1</strain>
    </source>
</reference>
<sequence>MGDSNDGTIGKLFPYNLLQWQLVLQKVMCNEDQYDGENQLTNLHVFICFKVDSGSGFIQD</sequence>
<protein>
    <submittedName>
        <fullName evidence="1">Uncharacterized protein</fullName>
    </submittedName>
</protein>
<dbReference type="EMBL" id="BDGG01000002">
    <property type="protein sequence ID" value="GAU94484.1"/>
    <property type="molecule type" value="Genomic_DNA"/>
</dbReference>
<proteinExistence type="predicted"/>
<evidence type="ECO:0000313" key="1">
    <source>
        <dbReference type="EMBL" id="GAU94484.1"/>
    </source>
</evidence>
<dbReference type="AlphaFoldDB" id="A0A1D1UXW6"/>
<organism evidence="1 2">
    <name type="scientific">Ramazzottius varieornatus</name>
    <name type="common">Water bear</name>
    <name type="synonym">Tardigrade</name>
    <dbReference type="NCBI Taxonomy" id="947166"/>
    <lineage>
        <taxon>Eukaryota</taxon>
        <taxon>Metazoa</taxon>
        <taxon>Ecdysozoa</taxon>
        <taxon>Tardigrada</taxon>
        <taxon>Eutardigrada</taxon>
        <taxon>Parachela</taxon>
        <taxon>Hypsibioidea</taxon>
        <taxon>Ramazzottiidae</taxon>
        <taxon>Ramazzottius</taxon>
    </lineage>
</organism>
<keyword evidence="2" id="KW-1185">Reference proteome</keyword>
<accession>A0A1D1UXW6</accession>
<evidence type="ECO:0000313" key="2">
    <source>
        <dbReference type="Proteomes" id="UP000186922"/>
    </source>
</evidence>
<dbReference type="Proteomes" id="UP000186922">
    <property type="component" value="Unassembled WGS sequence"/>
</dbReference>
<name>A0A1D1UXW6_RAMVA</name>
<comment type="caution">
    <text evidence="1">The sequence shown here is derived from an EMBL/GenBank/DDBJ whole genome shotgun (WGS) entry which is preliminary data.</text>
</comment>